<dbReference type="RefSeq" id="WP_136407172.1">
    <property type="nucleotide sequence ID" value="NZ_JARXRQ010000013.1"/>
</dbReference>
<dbReference type="Gene3D" id="2.60.450.10">
    <property type="entry name" value="Lipopolysaccharide (LPS) transport protein A like domain"/>
    <property type="match status" value="1"/>
</dbReference>
<feature type="compositionally biased region" description="Low complexity" evidence="5">
    <location>
        <begin position="188"/>
        <end position="199"/>
    </location>
</feature>
<gene>
    <name evidence="4 7" type="primary">lptA</name>
    <name evidence="7" type="ORF">E8K88_13330</name>
</gene>
<evidence type="ECO:0000256" key="3">
    <source>
        <dbReference type="ARBA" id="ARBA00022764"/>
    </source>
</evidence>
<dbReference type="GO" id="GO:0030288">
    <property type="term" value="C:outer membrane-bounded periplasmic space"/>
    <property type="evidence" value="ECO:0007669"/>
    <property type="project" value="TreeGrafter"/>
</dbReference>
<feature type="domain" description="Organic solvent tolerance-like N-terminal" evidence="6">
    <location>
        <begin position="32"/>
        <end position="154"/>
    </location>
</feature>
<dbReference type="GO" id="GO:0009279">
    <property type="term" value="C:cell outer membrane"/>
    <property type="evidence" value="ECO:0007669"/>
    <property type="project" value="TreeGrafter"/>
</dbReference>
<evidence type="ECO:0000259" key="6">
    <source>
        <dbReference type="Pfam" id="PF03968"/>
    </source>
</evidence>
<organism evidence="7 8">
    <name type="scientific">Lampropedia aestuarii</name>
    <dbReference type="NCBI Taxonomy" id="2562762"/>
    <lineage>
        <taxon>Bacteria</taxon>
        <taxon>Pseudomonadati</taxon>
        <taxon>Pseudomonadota</taxon>
        <taxon>Betaproteobacteria</taxon>
        <taxon>Burkholderiales</taxon>
        <taxon>Comamonadaceae</taxon>
        <taxon>Lampropedia</taxon>
    </lineage>
</organism>
<proteinExistence type="inferred from homology"/>
<dbReference type="AlphaFoldDB" id="A0A4S5BHY7"/>
<feature type="chain" id="PRO_5021056929" description="Lipopolysaccharide export system protein LptA" evidence="4">
    <location>
        <begin position="23"/>
        <end position="210"/>
    </location>
</feature>
<feature type="region of interest" description="Disordered" evidence="5">
    <location>
        <begin position="180"/>
        <end position="210"/>
    </location>
</feature>
<keyword evidence="1 4" id="KW-0813">Transport</keyword>
<accession>A0A4S5BHY7</accession>
<keyword evidence="8" id="KW-1185">Reference proteome</keyword>
<evidence type="ECO:0000313" key="8">
    <source>
        <dbReference type="Proteomes" id="UP000306236"/>
    </source>
</evidence>
<evidence type="ECO:0000256" key="2">
    <source>
        <dbReference type="ARBA" id="ARBA00022729"/>
    </source>
</evidence>
<evidence type="ECO:0000256" key="1">
    <source>
        <dbReference type="ARBA" id="ARBA00022448"/>
    </source>
</evidence>
<dbReference type="PANTHER" id="PTHR36504:SF1">
    <property type="entry name" value="LIPOPOLYSACCHARIDE EXPORT SYSTEM PROTEIN LPTA"/>
    <property type="match status" value="1"/>
</dbReference>
<dbReference type="EMBL" id="SSWX01000018">
    <property type="protein sequence ID" value="THJ32007.1"/>
    <property type="molecule type" value="Genomic_DNA"/>
</dbReference>
<dbReference type="GO" id="GO:0015920">
    <property type="term" value="P:lipopolysaccharide transport"/>
    <property type="evidence" value="ECO:0007669"/>
    <property type="project" value="UniProtKB-UniRule"/>
</dbReference>
<comment type="subcellular location">
    <subcellularLocation>
        <location evidence="4">Periplasm</location>
    </subcellularLocation>
</comment>
<dbReference type="HAMAP" id="MF_01914">
    <property type="entry name" value="LPS_assembly_LptA"/>
    <property type="match status" value="1"/>
</dbReference>
<comment type="function">
    <text evidence="4">Involved in the assembly of lipopolysaccharide (LPS). Required for the translocation of LPS from the inner membrane to the outer membrane.</text>
</comment>
<dbReference type="Proteomes" id="UP000306236">
    <property type="component" value="Unassembled WGS sequence"/>
</dbReference>
<dbReference type="InterPro" id="IPR052037">
    <property type="entry name" value="LPS_export_LptA"/>
</dbReference>
<comment type="subunit">
    <text evidence="4">Component of the lipopolysaccharide transport and assembly complex.</text>
</comment>
<keyword evidence="3 4" id="KW-0574">Periplasm</keyword>
<comment type="caution">
    <text evidence="7">The sequence shown here is derived from an EMBL/GenBank/DDBJ whole genome shotgun (WGS) entry which is preliminary data.</text>
</comment>
<keyword evidence="2 4" id="KW-0732">Signal</keyword>
<dbReference type="Pfam" id="PF03968">
    <property type="entry name" value="LptD_N"/>
    <property type="match status" value="1"/>
</dbReference>
<dbReference type="GO" id="GO:0017089">
    <property type="term" value="F:glycolipid transfer activity"/>
    <property type="evidence" value="ECO:0007669"/>
    <property type="project" value="TreeGrafter"/>
</dbReference>
<dbReference type="GO" id="GO:0043165">
    <property type="term" value="P:Gram-negative-bacterium-type cell outer membrane assembly"/>
    <property type="evidence" value="ECO:0007669"/>
    <property type="project" value="UniProtKB-UniRule"/>
</dbReference>
<feature type="signal peptide" evidence="4">
    <location>
        <begin position="1"/>
        <end position="22"/>
    </location>
</feature>
<protein>
    <recommendedName>
        <fullName evidence="4">Lipopolysaccharide export system protein LptA</fullName>
    </recommendedName>
</protein>
<dbReference type="PANTHER" id="PTHR36504">
    <property type="entry name" value="LIPOPOLYSACCHARIDE EXPORT SYSTEM PROTEIN LPTA"/>
    <property type="match status" value="1"/>
</dbReference>
<evidence type="ECO:0000256" key="4">
    <source>
        <dbReference type="HAMAP-Rule" id="MF_01914"/>
    </source>
</evidence>
<dbReference type="InterPro" id="IPR005653">
    <property type="entry name" value="OstA-like_N"/>
</dbReference>
<comment type="similarity">
    <text evidence="4">Belongs to the LptA family.</text>
</comment>
<dbReference type="NCBIfam" id="TIGR03002">
    <property type="entry name" value="outer_YhbN_LptA"/>
    <property type="match status" value="1"/>
</dbReference>
<sequence length="210" mass="22220" precursor="true">MRNLFSLIALCAAAATFSSAYALESDRDQPMNIEANAMRHDDVKQVTEFSGSVVVTKGTIILRGDTLTVEQRPDGSQFGVALANEGKRAFFSQQKDTPKGAPVEIMEAQAQRIEHDTKANTVRLLGQAQLRRLVNGQFNDEINGAEILYFSNTGMFTVDGAARNTDSAGGSGRVRAVIGASTTNKNTPSPAAPASGAGAVELKPSSSLSQ</sequence>
<evidence type="ECO:0000313" key="7">
    <source>
        <dbReference type="EMBL" id="THJ32007.1"/>
    </source>
</evidence>
<name>A0A4S5BHY7_9BURK</name>
<dbReference type="InterPro" id="IPR014340">
    <property type="entry name" value="LptA"/>
</dbReference>
<dbReference type="OrthoDB" id="5294855at2"/>
<dbReference type="GO" id="GO:0001530">
    <property type="term" value="F:lipopolysaccharide binding"/>
    <property type="evidence" value="ECO:0007669"/>
    <property type="project" value="InterPro"/>
</dbReference>
<evidence type="ECO:0000256" key="5">
    <source>
        <dbReference type="SAM" id="MobiDB-lite"/>
    </source>
</evidence>
<reference evidence="7 8" key="1">
    <citation type="submission" date="2019-04" db="EMBL/GenBank/DDBJ databases">
        <title>Lampropedia sp YIM MLB12 draf genome.</title>
        <authorList>
            <person name="Wang Y.-X."/>
        </authorList>
    </citation>
    <scope>NUCLEOTIDE SEQUENCE [LARGE SCALE GENOMIC DNA]</scope>
    <source>
        <strain evidence="7 8">YIM MLB12</strain>
    </source>
</reference>